<feature type="region of interest" description="Disordered" evidence="1">
    <location>
        <begin position="738"/>
        <end position="766"/>
    </location>
</feature>
<feature type="region of interest" description="Disordered" evidence="1">
    <location>
        <begin position="35"/>
        <end position="60"/>
    </location>
</feature>
<accession>A0A9P8J930</accession>
<feature type="compositionally biased region" description="Basic and acidic residues" evidence="1">
    <location>
        <begin position="755"/>
        <end position="766"/>
    </location>
</feature>
<feature type="non-terminal residue" evidence="2">
    <location>
        <position position="766"/>
    </location>
</feature>
<feature type="compositionally biased region" description="Polar residues" evidence="1">
    <location>
        <begin position="48"/>
        <end position="57"/>
    </location>
</feature>
<dbReference type="AlphaFoldDB" id="A0A9P8J930"/>
<reference evidence="2" key="1">
    <citation type="journal article" date="2021" name="J Fungi (Basel)">
        <title>Virulence traits and population genomics of the black yeast Aureobasidium melanogenum.</title>
        <authorList>
            <person name="Cernosa A."/>
            <person name="Sun X."/>
            <person name="Gostincar C."/>
            <person name="Fang C."/>
            <person name="Gunde-Cimerman N."/>
            <person name="Song Z."/>
        </authorList>
    </citation>
    <scope>NUCLEOTIDE SEQUENCE</scope>
    <source>
        <strain evidence="2">EXF-9911</strain>
    </source>
</reference>
<reference evidence="2" key="2">
    <citation type="submission" date="2021-08" db="EMBL/GenBank/DDBJ databases">
        <authorList>
            <person name="Gostincar C."/>
            <person name="Sun X."/>
            <person name="Song Z."/>
            <person name="Gunde-Cimerman N."/>
        </authorList>
    </citation>
    <scope>NUCLEOTIDE SEQUENCE</scope>
    <source>
        <strain evidence="2">EXF-9911</strain>
    </source>
</reference>
<dbReference type="Proteomes" id="UP000779574">
    <property type="component" value="Unassembled WGS sequence"/>
</dbReference>
<proteinExistence type="predicted"/>
<dbReference type="EMBL" id="JAHFXF010000272">
    <property type="protein sequence ID" value="KAG9691348.1"/>
    <property type="molecule type" value="Genomic_DNA"/>
</dbReference>
<sequence length="766" mass="83822">MTVHTEPLVHHEEVYDDSDDCVSIDSFTPSLPTLTNRLPESDARSVSDVGSNISGDTISDHASDAEYDEINYDEIPALAARARYQETEPSEEEMERVMMSDRTIIPDTPTMAQRMPHISSEPTIKPDTTPEHARVIGLSLAEKPYQLPNRPLRLVYLGDTTHSNMDVVNLMAKFYGAMTGNSADEEAMLDAASCAQSDEAILDSLSDLPSPVQIDCASTFDVTPSVGPAIEKSDGLKSRFKISRPDLVVLHRASYDNVWVTFAKMVADQKIPMVEVQDESFDLSFGDPDMACVVPGTAQGEHCLRLSLADDEDEEVMNKEVPLSESAFHALEDDVLSRHLAYLTDISNELDEPKKDETFVQSVKQSQPSKVMSLLNSLFIKKATQSLLALLMILFAASLPVYLLQQQSPASELAHRTPMLQAALNNSGLANVNASDILRYPVTTSILGNSTTTALAYPTAVHVHVAKSDQLLVSLPKAYWKSAQIGVSKNGKTLTNVNNTRVVDGVLAISLPSTDAYGQVQICVLSTHMPLRNETVKVDLGNRLLQRATYENAAKGVQQDVTVVHNAAKLAQAKVISDVHSVFNTSVYCVRSLGSNILGGVKSTGHAISAASNHTTHGLSYVGGLTYNKTSDLGSFVKSAIPQRRHFIRARNNALKIRTRLLRKSTTAKHNLVKPKPGFSQTLASMKMRFAEFQKQFPSFNALKRSTSVEKRSKAIQTASKVKLTVKTVVEPKIKKAPSSATDTVKITKRRKQCKNTDKKLKSSSV</sequence>
<gene>
    <name evidence="2" type="ORF">KCU76_g7513</name>
</gene>
<protein>
    <submittedName>
        <fullName evidence="2">Uncharacterized protein</fullName>
    </submittedName>
</protein>
<evidence type="ECO:0000256" key="1">
    <source>
        <dbReference type="SAM" id="MobiDB-lite"/>
    </source>
</evidence>
<evidence type="ECO:0000313" key="3">
    <source>
        <dbReference type="Proteomes" id="UP000779574"/>
    </source>
</evidence>
<name>A0A9P8J930_AURME</name>
<evidence type="ECO:0000313" key="2">
    <source>
        <dbReference type="EMBL" id="KAG9691348.1"/>
    </source>
</evidence>
<comment type="caution">
    <text evidence="2">The sequence shown here is derived from an EMBL/GenBank/DDBJ whole genome shotgun (WGS) entry which is preliminary data.</text>
</comment>
<organism evidence="2 3">
    <name type="scientific">Aureobasidium melanogenum</name>
    <name type="common">Aureobasidium pullulans var. melanogenum</name>
    <dbReference type="NCBI Taxonomy" id="46634"/>
    <lineage>
        <taxon>Eukaryota</taxon>
        <taxon>Fungi</taxon>
        <taxon>Dikarya</taxon>
        <taxon>Ascomycota</taxon>
        <taxon>Pezizomycotina</taxon>
        <taxon>Dothideomycetes</taxon>
        <taxon>Dothideomycetidae</taxon>
        <taxon>Dothideales</taxon>
        <taxon>Saccotheciaceae</taxon>
        <taxon>Aureobasidium</taxon>
    </lineage>
</organism>